<keyword evidence="3" id="KW-0732">Signal</keyword>
<dbReference type="STRING" id="272558.gene:10729876"/>
<accession>Q9K5X4</accession>
<gene>
    <name evidence="5" type="ordered locus">BH3963</name>
</gene>
<dbReference type="EMBL" id="BA000004">
    <property type="protein sequence ID" value="BAB07682.1"/>
    <property type="molecule type" value="Genomic_DNA"/>
</dbReference>
<dbReference type="InterPro" id="IPR013830">
    <property type="entry name" value="SGNH_hydro"/>
</dbReference>
<dbReference type="Proteomes" id="UP000001258">
    <property type="component" value="Chromosome"/>
</dbReference>
<dbReference type="eggNOG" id="COG3401">
    <property type="taxonomic scope" value="Bacteria"/>
</dbReference>
<reference evidence="5 6" key="1">
    <citation type="journal article" date="2000" name="Nucleic Acids Res.">
        <title>Complete genome sequence of the alkaliphilic bacterium Bacillus halodurans and genomic sequence comparison with Bacillus subtilis.</title>
        <authorList>
            <person name="Takami H."/>
            <person name="Nakasone K."/>
            <person name="Takaki Y."/>
            <person name="Maeno G."/>
            <person name="Sasaki R."/>
            <person name="Masui N."/>
            <person name="Fuji F."/>
            <person name="Hirama C."/>
            <person name="Nakamura Y."/>
            <person name="Ogasawara N."/>
            <person name="Kuhara S."/>
            <person name="Horikoshi K."/>
        </authorList>
    </citation>
    <scope>NUCLEOTIDE SEQUENCE [LARGE SCALE GENOMIC DNA]</scope>
    <source>
        <strain evidence="6">ATCC BAA-125 / DSM 18197 / FERM 7344 / JCM 9153 / C-125</strain>
    </source>
</reference>
<dbReference type="InterPro" id="IPR037459">
    <property type="entry name" value="RhgT-like"/>
</dbReference>
<dbReference type="Pfam" id="PF13472">
    <property type="entry name" value="Lipase_GDSL_2"/>
    <property type="match status" value="1"/>
</dbReference>
<dbReference type="Pfam" id="PF00041">
    <property type="entry name" value="fn3"/>
    <property type="match status" value="1"/>
</dbReference>
<dbReference type="HOGENOM" id="CLU_300671_0_0_9"/>
<dbReference type="InterPro" id="IPR003961">
    <property type="entry name" value="FN3_dom"/>
</dbReference>
<dbReference type="eggNOG" id="COG2755">
    <property type="taxonomic scope" value="Bacteria"/>
</dbReference>
<dbReference type="Gene3D" id="3.40.50.1110">
    <property type="entry name" value="SGNH hydrolase"/>
    <property type="match status" value="1"/>
</dbReference>
<dbReference type="OrthoDB" id="9802318at2"/>
<feature type="domain" description="Fibronectin type-III" evidence="4">
    <location>
        <begin position="653"/>
        <end position="746"/>
    </location>
</feature>
<dbReference type="RefSeq" id="WP_010900087.1">
    <property type="nucleotide sequence ID" value="NC_002570.2"/>
</dbReference>
<feature type="chain" id="PRO_5004332424" evidence="3">
    <location>
        <begin position="35"/>
        <end position="995"/>
    </location>
</feature>
<dbReference type="AlphaFoldDB" id="Q9K5X4"/>
<comment type="similarity">
    <text evidence="1">Belongs to the 'GDSL' lipolytic enzyme family.</text>
</comment>
<organism evidence="5 6">
    <name type="scientific">Halalkalibacterium halodurans (strain ATCC BAA-125 / DSM 18197 / FERM 7344 / JCM 9153 / C-125)</name>
    <name type="common">Bacillus halodurans</name>
    <dbReference type="NCBI Taxonomy" id="272558"/>
    <lineage>
        <taxon>Bacteria</taxon>
        <taxon>Bacillati</taxon>
        <taxon>Bacillota</taxon>
        <taxon>Bacilli</taxon>
        <taxon>Bacillales</taxon>
        <taxon>Bacillaceae</taxon>
        <taxon>Halalkalibacterium (ex Joshi et al. 2022)</taxon>
    </lineage>
</organism>
<evidence type="ECO:0000313" key="5">
    <source>
        <dbReference type="EMBL" id="BAB07682.1"/>
    </source>
</evidence>
<dbReference type="GO" id="GO:0016787">
    <property type="term" value="F:hydrolase activity"/>
    <property type="evidence" value="ECO:0007669"/>
    <property type="project" value="UniProtKB-KW"/>
</dbReference>
<dbReference type="SMART" id="SM00060">
    <property type="entry name" value="FN3"/>
    <property type="match status" value="2"/>
</dbReference>
<dbReference type="InterPro" id="IPR008979">
    <property type="entry name" value="Galactose-bd-like_sf"/>
</dbReference>
<dbReference type="SUPFAM" id="SSF52266">
    <property type="entry name" value="SGNH hydrolase"/>
    <property type="match status" value="1"/>
</dbReference>
<dbReference type="NCBIfam" id="NF047446">
    <property type="entry name" value="barrel_OmpL47"/>
    <property type="match status" value="1"/>
</dbReference>
<dbReference type="InterPro" id="IPR058094">
    <property type="entry name" value="Ig-like_OmpL47-like"/>
</dbReference>
<dbReference type="InterPro" id="IPR049033">
    <property type="entry name" value="AGA-YXIM_GBD"/>
</dbReference>
<dbReference type="PIR" id="C84145">
    <property type="entry name" value="C84145"/>
</dbReference>
<evidence type="ECO:0000256" key="2">
    <source>
        <dbReference type="ARBA" id="ARBA00022801"/>
    </source>
</evidence>
<sequence length="995" mass="109440">MTKRTHNVKKCFAILLATLLTATSFPFTVESALAEEEPFEISFDFGTSESLVEDGYVKITNDSLYNEEQGFGFANTANVLATNREGTDALQGDYVTFSDTSFLIDLPNGDYKVSIVSGDTEETTEVGVKAESIQKIQDTSLTTGQFTDKNFDIALIDGQLTIELTGKQPKINALTIKERSKRNPAVHPTVYIASDSTAQTYDPYWNPQAGWGQMLPRYFETDVTIKNHAIGGRSSRTFYTEGRLDTILREIKPNDYLLIQFGHNDATISVPERYTSVEDFKGYMETYVAGVRQRGGIPILVTPVGRRSFHPETGKFNVSFPGYKQAMEEVAAEQDVLLVNLNTLSREYYDEIGPEGTRSVFLHVDAGVYPAFPEGRADDTHFQAYGAIQIARLLSEGIAQLNTPLADYVVEMLPPDNAPSPPIGLTFSSISNAGALLTWEAVEGADIYHIYRKPSNEDEFKLVGTSTIPRFSLTGMDETTTYDVVVTAVNLKGESERSEIAQVTTREANLKFDFGLEGTPVAEGYTEVNLSTIYSKERRYGIVDSDGMIGRDRGEGGDVLRDWLGYFNIGWHFNVDVPNGLYAVKLYVGDFLGSARTNLAIEGIDYGAVNAPSRGYTEWVIPNVEITDGQMNFHFSGSTGIVNGVELTPILVSPSNIAVTDQSVDANNPSVTLSWDEAIGAHSYNIYRQTSGSEQVELIDHVKETAFTDTTVDLGNVYDYMITTVDNAGTESIASLPVTVEMIGESQPDTTPPTTTHHIGQELRNGWYNSTVMIELEPTDADSGVTDTFYTVNNGEQQSGQLIVLEEEGIYHVSYWSMDHSGNIEEKNQVEVSIDKTAPTITFSIEPNTVFTVDQEVHLTCAIEDQLSGVDSFTCEDTTKFAYELGVGTHMFTAAATDKAGNHIKKTMEIIIEVDFDSLASLSQQFVELHNGEAHIVEGLQSKLVAAKNANEKGNTRARDNQLKAFVNQVNSQSGKAFSSEHAEILIDLAKVSMK</sequence>
<dbReference type="PANTHER" id="PTHR43695">
    <property type="entry name" value="PUTATIVE (AFU_ORTHOLOGUE AFUA_2G17250)-RELATED"/>
    <property type="match status" value="1"/>
</dbReference>
<dbReference type="InterPro" id="IPR036116">
    <property type="entry name" value="FN3_sf"/>
</dbReference>
<keyword evidence="6" id="KW-1185">Reference proteome</keyword>
<feature type="domain" description="Fibronectin type-III" evidence="4">
    <location>
        <begin position="421"/>
        <end position="508"/>
    </location>
</feature>
<dbReference type="PROSITE" id="PS50853">
    <property type="entry name" value="FN3"/>
    <property type="match status" value="2"/>
</dbReference>
<dbReference type="InterPro" id="IPR036514">
    <property type="entry name" value="SGNH_hydro_sf"/>
</dbReference>
<keyword evidence="2" id="KW-0378">Hydrolase</keyword>
<dbReference type="CDD" id="cd01821">
    <property type="entry name" value="Rhamnogalacturan_acetylesterase_like"/>
    <property type="match status" value="1"/>
</dbReference>
<dbReference type="Pfam" id="PF21254">
    <property type="entry name" value="AGA-YXIM_GBD"/>
    <property type="match status" value="2"/>
</dbReference>
<dbReference type="SUPFAM" id="SSF49785">
    <property type="entry name" value="Galactose-binding domain-like"/>
    <property type="match status" value="2"/>
</dbReference>
<dbReference type="Gene3D" id="2.60.120.430">
    <property type="entry name" value="Galactose-binding lectin"/>
    <property type="match status" value="2"/>
</dbReference>
<proteinExistence type="inferred from homology"/>
<evidence type="ECO:0000256" key="3">
    <source>
        <dbReference type="SAM" id="SignalP"/>
    </source>
</evidence>
<dbReference type="InterPro" id="IPR013783">
    <property type="entry name" value="Ig-like_fold"/>
</dbReference>
<evidence type="ECO:0000259" key="4">
    <source>
        <dbReference type="PROSITE" id="PS50853"/>
    </source>
</evidence>
<evidence type="ECO:0000313" key="6">
    <source>
        <dbReference type="Proteomes" id="UP000001258"/>
    </source>
</evidence>
<dbReference type="SUPFAM" id="SSF49265">
    <property type="entry name" value="Fibronectin type III"/>
    <property type="match status" value="2"/>
</dbReference>
<dbReference type="CDD" id="cd00063">
    <property type="entry name" value="FN3"/>
    <property type="match status" value="1"/>
</dbReference>
<evidence type="ECO:0000256" key="1">
    <source>
        <dbReference type="ARBA" id="ARBA00008668"/>
    </source>
</evidence>
<name>Q9K5X4_HALH5</name>
<protein>
    <submittedName>
        <fullName evidence="5">BH3963 protein</fullName>
    </submittedName>
</protein>
<feature type="signal peptide" evidence="3">
    <location>
        <begin position="1"/>
        <end position="34"/>
    </location>
</feature>
<dbReference type="Gene3D" id="2.60.40.10">
    <property type="entry name" value="Immunoglobulins"/>
    <property type="match status" value="2"/>
</dbReference>
<dbReference type="KEGG" id="bha:BH3963"/>
<dbReference type="Gene3D" id="3.30.1920.20">
    <property type="match status" value="1"/>
</dbReference>
<dbReference type="PANTHER" id="PTHR43695:SF1">
    <property type="entry name" value="RHAMNOGALACTURONAN ACETYLESTERASE"/>
    <property type="match status" value="1"/>
</dbReference>